<dbReference type="Gene3D" id="3.30.56.130">
    <property type="entry name" value="Transcriptional regulator CtsR, winged HTH domain"/>
    <property type="match status" value="1"/>
</dbReference>
<dbReference type="Proteomes" id="UP000823915">
    <property type="component" value="Unassembled WGS sequence"/>
</dbReference>
<reference evidence="3" key="1">
    <citation type="journal article" date="2021" name="PeerJ">
        <title>Extensive microbial diversity within the chicken gut microbiome revealed by metagenomics and culture.</title>
        <authorList>
            <person name="Gilroy R."/>
            <person name="Ravi A."/>
            <person name="Getino M."/>
            <person name="Pursley I."/>
            <person name="Horton D.L."/>
            <person name="Alikhan N.F."/>
            <person name="Baker D."/>
            <person name="Gharbi K."/>
            <person name="Hall N."/>
            <person name="Watson M."/>
            <person name="Adriaenssens E.M."/>
            <person name="Foster-Nyarko E."/>
            <person name="Jarju S."/>
            <person name="Secka A."/>
            <person name="Antonio M."/>
            <person name="Oren A."/>
            <person name="Chaudhuri R.R."/>
            <person name="La Ragione R."/>
            <person name="Hildebrand F."/>
            <person name="Pallen M.J."/>
        </authorList>
    </citation>
    <scope>NUCLEOTIDE SEQUENCE</scope>
    <source>
        <strain evidence="3">1282</strain>
    </source>
</reference>
<organism evidence="3 4">
    <name type="scientific">Candidatus Acutalibacter pullistercoris</name>
    <dbReference type="NCBI Taxonomy" id="2838418"/>
    <lineage>
        <taxon>Bacteria</taxon>
        <taxon>Bacillati</taxon>
        <taxon>Bacillota</taxon>
        <taxon>Clostridia</taxon>
        <taxon>Eubacteriales</taxon>
        <taxon>Acutalibacteraceae</taxon>
        <taxon>Acutalibacter</taxon>
    </lineage>
</organism>
<dbReference type="InterPro" id="IPR041902">
    <property type="entry name" value="CtsR_N_sf"/>
</dbReference>
<feature type="domain" description="CtsR N-terminal HTH" evidence="1">
    <location>
        <begin position="3"/>
        <end position="72"/>
    </location>
</feature>
<dbReference type="InterPro" id="IPR040465">
    <property type="entry name" value="CtsR_N"/>
</dbReference>
<evidence type="ECO:0000259" key="1">
    <source>
        <dbReference type="Pfam" id="PF05848"/>
    </source>
</evidence>
<sequence>MRISDSVANYILRLLQEENGTAEIQRNELANYLGCVPSQINYVITSRFTPEQGYLVESRRGGGGYIRITRLQLSQADRIMHVVNSIGGELDGGTARAMLQNMVQSGALNSSQAELIHAAVSDKTLSVLPRELRDTVRAAIFKNMLLVTRT</sequence>
<accession>A0A9D1YDM4</accession>
<evidence type="ECO:0000313" key="3">
    <source>
        <dbReference type="EMBL" id="HIY26795.1"/>
    </source>
</evidence>
<dbReference type="InterPro" id="IPR041473">
    <property type="entry name" value="CtsR_C"/>
</dbReference>
<dbReference type="Gene3D" id="1.10.1200.150">
    <property type="entry name" value="Transcriptional regulator CtsR, C-terminal domain"/>
    <property type="match status" value="1"/>
</dbReference>
<comment type="caution">
    <text evidence="3">The sequence shown here is derived from an EMBL/GenBank/DDBJ whole genome shotgun (WGS) entry which is preliminary data.</text>
</comment>
<feature type="domain" description="CtsR C-terminal dimerization" evidence="2">
    <location>
        <begin position="76"/>
        <end position="145"/>
    </location>
</feature>
<name>A0A9D1YDM4_9FIRM</name>
<dbReference type="AlphaFoldDB" id="A0A9D1YDM4"/>
<dbReference type="InterPro" id="IPR041908">
    <property type="entry name" value="CtsR_C_sf"/>
</dbReference>
<evidence type="ECO:0000313" key="4">
    <source>
        <dbReference type="Proteomes" id="UP000823915"/>
    </source>
</evidence>
<reference evidence="3" key="2">
    <citation type="submission" date="2021-04" db="EMBL/GenBank/DDBJ databases">
        <authorList>
            <person name="Gilroy R."/>
        </authorList>
    </citation>
    <scope>NUCLEOTIDE SEQUENCE</scope>
    <source>
        <strain evidence="3">1282</strain>
    </source>
</reference>
<dbReference type="Pfam" id="PF17727">
    <property type="entry name" value="CtsR_C"/>
    <property type="match status" value="1"/>
</dbReference>
<gene>
    <name evidence="3" type="ORF">H9838_06430</name>
</gene>
<dbReference type="EMBL" id="DXDU01000106">
    <property type="protein sequence ID" value="HIY26795.1"/>
    <property type="molecule type" value="Genomic_DNA"/>
</dbReference>
<evidence type="ECO:0000259" key="2">
    <source>
        <dbReference type="Pfam" id="PF17727"/>
    </source>
</evidence>
<proteinExistence type="predicted"/>
<protein>
    <submittedName>
        <fullName evidence="3">CtsR family transcriptional regulator</fullName>
    </submittedName>
</protein>
<dbReference type="Pfam" id="PF05848">
    <property type="entry name" value="CtsR"/>
    <property type="match status" value="1"/>
</dbReference>